<dbReference type="SMART" id="SM00454">
    <property type="entry name" value="SAM"/>
    <property type="match status" value="1"/>
</dbReference>
<keyword evidence="2" id="KW-0040">ANK repeat</keyword>
<evidence type="ECO:0000256" key="2">
    <source>
        <dbReference type="ARBA" id="ARBA00023043"/>
    </source>
</evidence>
<dbReference type="Pfam" id="PF07647">
    <property type="entry name" value="SAM_2"/>
    <property type="match status" value="1"/>
</dbReference>
<dbReference type="InterPro" id="IPR033635">
    <property type="entry name" value="ANKS1/Caskin"/>
</dbReference>
<dbReference type="EMBL" id="CAJFCJ010000031">
    <property type="protein sequence ID" value="CAD5126072.1"/>
    <property type="molecule type" value="Genomic_DNA"/>
</dbReference>
<gene>
    <name evidence="4" type="ORF">DGYR_LOCUS13357</name>
</gene>
<dbReference type="PANTHER" id="PTHR24174">
    <property type="entry name" value="ANKYRIN REPEAT AND STERILE ALPHA MOTIF DOMAIN-CONTAINING PROTEIN 1"/>
    <property type="match status" value="1"/>
</dbReference>
<dbReference type="Gene3D" id="1.10.150.50">
    <property type="entry name" value="Transcription Factor, Ets-1"/>
    <property type="match status" value="2"/>
</dbReference>
<dbReference type="InterPro" id="IPR013761">
    <property type="entry name" value="SAM/pointed_sf"/>
</dbReference>
<evidence type="ECO:0000259" key="3">
    <source>
        <dbReference type="PROSITE" id="PS50105"/>
    </source>
</evidence>
<evidence type="ECO:0000313" key="5">
    <source>
        <dbReference type="Proteomes" id="UP000549394"/>
    </source>
</evidence>
<sequence>MASNEYFFDRESTWKEIDSIVASLGSLQCSLDPADNSLLSWLSSIDLSHHYEQILITNGFDHLDFMCPEFVDDDTLLEIGILNSNHRKKILRAVANRPSFQIIKNPESVHDWLDLLSLTEYLPLFEMNGFSSLRPEVEMSSLNGTTQLENGRDKTKEWERRYNSFLSGGCKYLIQYHGSKEIGEFTGNCSIKDIISAIKVKKFCSMRY</sequence>
<dbReference type="InterPro" id="IPR001660">
    <property type="entry name" value="SAM"/>
</dbReference>
<evidence type="ECO:0000313" key="4">
    <source>
        <dbReference type="EMBL" id="CAD5126072.1"/>
    </source>
</evidence>
<dbReference type="Proteomes" id="UP000549394">
    <property type="component" value="Unassembled WGS sequence"/>
</dbReference>
<evidence type="ECO:0000256" key="1">
    <source>
        <dbReference type="ARBA" id="ARBA00022737"/>
    </source>
</evidence>
<protein>
    <submittedName>
        <fullName evidence="4">DgyrCDS14238</fullName>
    </submittedName>
</protein>
<organism evidence="4 5">
    <name type="scientific">Dimorphilus gyrociliatus</name>
    <dbReference type="NCBI Taxonomy" id="2664684"/>
    <lineage>
        <taxon>Eukaryota</taxon>
        <taxon>Metazoa</taxon>
        <taxon>Spiralia</taxon>
        <taxon>Lophotrochozoa</taxon>
        <taxon>Annelida</taxon>
        <taxon>Polychaeta</taxon>
        <taxon>Polychaeta incertae sedis</taxon>
        <taxon>Dinophilidae</taxon>
        <taxon>Dimorphilus</taxon>
    </lineage>
</organism>
<feature type="domain" description="SAM" evidence="3">
    <location>
        <begin position="33"/>
        <end position="94"/>
    </location>
</feature>
<comment type="caution">
    <text evidence="4">The sequence shown here is derived from an EMBL/GenBank/DDBJ whole genome shotgun (WGS) entry which is preliminary data.</text>
</comment>
<proteinExistence type="predicted"/>
<dbReference type="SUPFAM" id="SSF47769">
    <property type="entry name" value="SAM/Pointed domain"/>
    <property type="match status" value="2"/>
</dbReference>
<reference evidence="4 5" key="1">
    <citation type="submission" date="2020-08" db="EMBL/GenBank/DDBJ databases">
        <authorList>
            <person name="Hejnol A."/>
        </authorList>
    </citation>
    <scope>NUCLEOTIDE SEQUENCE [LARGE SCALE GENOMIC DNA]</scope>
</reference>
<name>A0A7I8WD87_9ANNE</name>
<dbReference type="GO" id="GO:0005829">
    <property type="term" value="C:cytosol"/>
    <property type="evidence" value="ECO:0007669"/>
    <property type="project" value="TreeGrafter"/>
</dbReference>
<keyword evidence="5" id="KW-1185">Reference proteome</keyword>
<dbReference type="PANTHER" id="PTHR24174:SF1">
    <property type="entry name" value="IP14385P"/>
    <property type="match status" value="1"/>
</dbReference>
<keyword evidence="1" id="KW-0677">Repeat</keyword>
<dbReference type="PROSITE" id="PS50105">
    <property type="entry name" value="SAM_DOMAIN"/>
    <property type="match status" value="1"/>
</dbReference>
<accession>A0A7I8WD87</accession>
<dbReference type="OrthoDB" id="10039052at2759"/>
<dbReference type="AlphaFoldDB" id="A0A7I8WD87"/>